<dbReference type="PANTHER" id="PTHR11373:SF4">
    <property type="entry name" value="DEOXYNUCLEOSIDE TRIPHOSPHATE TRIPHOSPHOHYDROLASE SAMHD1"/>
    <property type="match status" value="1"/>
</dbReference>
<dbReference type="GO" id="GO:0006203">
    <property type="term" value="P:dGTP catabolic process"/>
    <property type="evidence" value="ECO:0007669"/>
    <property type="project" value="TreeGrafter"/>
</dbReference>
<dbReference type="GO" id="GO:0008832">
    <property type="term" value="F:dGTPase activity"/>
    <property type="evidence" value="ECO:0007669"/>
    <property type="project" value="TreeGrafter"/>
</dbReference>
<dbReference type="Gene3D" id="1.10.3210.10">
    <property type="entry name" value="Hypothetical protein af1432"/>
    <property type="match status" value="1"/>
</dbReference>
<reference evidence="2" key="2">
    <citation type="journal article" date="2021" name="PeerJ">
        <title>Extensive microbial diversity within the chicken gut microbiome revealed by metagenomics and culture.</title>
        <authorList>
            <person name="Gilroy R."/>
            <person name="Ravi A."/>
            <person name="Getino M."/>
            <person name="Pursley I."/>
            <person name="Horton D.L."/>
            <person name="Alikhan N.F."/>
            <person name="Baker D."/>
            <person name="Gharbi K."/>
            <person name="Hall N."/>
            <person name="Watson M."/>
            <person name="Adriaenssens E.M."/>
            <person name="Foster-Nyarko E."/>
            <person name="Jarju S."/>
            <person name="Secka A."/>
            <person name="Antonio M."/>
            <person name="Oren A."/>
            <person name="Chaudhuri R.R."/>
            <person name="La Ragione R."/>
            <person name="Hildebrand F."/>
            <person name="Pallen M.J."/>
        </authorList>
    </citation>
    <scope>NUCLEOTIDE SEQUENCE</scope>
    <source>
        <strain evidence="2">7293</strain>
    </source>
</reference>
<dbReference type="InterPro" id="IPR045509">
    <property type="entry name" value="HD_assoc_2"/>
</dbReference>
<evidence type="ECO:0000313" key="2">
    <source>
        <dbReference type="EMBL" id="MBO8436263.1"/>
    </source>
</evidence>
<name>A0A9D9DZB1_9SPIO</name>
<evidence type="ECO:0000259" key="1">
    <source>
        <dbReference type="SMART" id="SM00471"/>
    </source>
</evidence>
<dbReference type="InterPro" id="IPR050135">
    <property type="entry name" value="dGTPase-like"/>
</dbReference>
<feature type="domain" description="HD/PDEase" evidence="1">
    <location>
        <begin position="60"/>
        <end position="196"/>
    </location>
</feature>
<dbReference type="InterPro" id="IPR003607">
    <property type="entry name" value="HD/PDEase_dom"/>
</dbReference>
<sequence length="422" mass="47762">MTGNEALNILMRGFTHTVKDPLWGNIPMTDSLKRILDTDEVVKLSRIRQNGPAYLIYPGAVHTRLSHSVGVYYLGREMMMSAAIKADELPLTKQGLMSFLAACILHDIGHFPYAHSLKELSVKEHEEIAMELITSSPELRKAVAALGADPEMTGLIIDTDKETDDSETLFYRSVLSGTLDPDKLDYLSRDAFFAGIPYGKQDTSYIISSLSFANGRLVLDEDAISLVEQVLFSKYMMYRNLYWHKGVRGATSMIKKAVVSALKDGVIELTDLYLKDDQGFANLCISHLDYEPFTLVNDVERGKLEERKAWKTYDEDGILERKAKNIFSRFAVENEIHSYLSPLYPELKNWQVVIDIPEPISFESDILIQYHDKSIRRPDENEMLFSKTGRLYSSGLRKVALYLPEYVAPSDAERAFKEASIG</sequence>
<organism evidence="2 3">
    <name type="scientific">Candidatus Ornithospirochaeta stercoripullorum</name>
    <dbReference type="NCBI Taxonomy" id="2840899"/>
    <lineage>
        <taxon>Bacteria</taxon>
        <taxon>Pseudomonadati</taxon>
        <taxon>Spirochaetota</taxon>
        <taxon>Spirochaetia</taxon>
        <taxon>Spirochaetales</taxon>
        <taxon>Spirochaetaceae</taxon>
        <taxon>Spirochaetaceae incertae sedis</taxon>
        <taxon>Candidatus Ornithospirochaeta</taxon>
    </lineage>
</organism>
<protein>
    <submittedName>
        <fullName evidence="2">HD domain-containing protein</fullName>
    </submittedName>
</protein>
<dbReference type="EMBL" id="JADIMT010000057">
    <property type="protein sequence ID" value="MBO8436263.1"/>
    <property type="molecule type" value="Genomic_DNA"/>
</dbReference>
<proteinExistence type="predicted"/>
<dbReference type="Proteomes" id="UP000823615">
    <property type="component" value="Unassembled WGS sequence"/>
</dbReference>
<dbReference type="InterPro" id="IPR006674">
    <property type="entry name" value="HD_domain"/>
</dbReference>
<dbReference type="Pfam" id="PF01966">
    <property type="entry name" value="HD"/>
    <property type="match status" value="1"/>
</dbReference>
<dbReference type="AlphaFoldDB" id="A0A9D9DZB1"/>
<dbReference type="PANTHER" id="PTHR11373">
    <property type="entry name" value="DEOXYNUCLEOSIDE TRIPHOSPHATE TRIPHOSPHOHYDROLASE"/>
    <property type="match status" value="1"/>
</dbReference>
<gene>
    <name evidence="2" type="ORF">IAA97_04730</name>
</gene>
<dbReference type="Pfam" id="PF19276">
    <property type="entry name" value="HD_assoc_2"/>
    <property type="match status" value="1"/>
</dbReference>
<dbReference type="CDD" id="cd00077">
    <property type="entry name" value="HDc"/>
    <property type="match status" value="1"/>
</dbReference>
<dbReference type="SUPFAM" id="SSF109604">
    <property type="entry name" value="HD-domain/PDEase-like"/>
    <property type="match status" value="1"/>
</dbReference>
<reference evidence="2" key="1">
    <citation type="submission" date="2020-10" db="EMBL/GenBank/DDBJ databases">
        <authorList>
            <person name="Gilroy R."/>
        </authorList>
    </citation>
    <scope>NUCLEOTIDE SEQUENCE</scope>
    <source>
        <strain evidence="2">7293</strain>
    </source>
</reference>
<comment type="caution">
    <text evidence="2">The sequence shown here is derived from an EMBL/GenBank/DDBJ whole genome shotgun (WGS) entry which is preliminary data.</text>
</comment>
<dbReference type="SMART" id="SM00471">
    <property type="entry name" value="HDc"/>
    <property type="match status" value="1"/>
</dbReference>
<accession>A0A9D9DZB1</accession>
<evidence type="ECO:0000313" key="3">
    <source>
        <dbReference type="Proteomes" id="UP000823615"/>
    </source>
</evidence>